<dbReference type="InterPro" id="IPR038765">
    <property type="entry name" value="Papain-like_cys_pep_sf"/>
</dbReference>
<evidence type="ECO:0000313" key="3">
    <source>
        <dbReference type="Proteomes" id="UP000226437"/>
    </source>
</evidence>
<dbReference type="Pfam" id="PF12969">
    <property type="entry name" value="DUF3857"/>
    <property type="match status" value="1"/>
</dbReference>
<evidence type="ECO:0000313" key="2">
    <source>
        <dbReference type="EMBL" id="PHK99737.1"/>
    </source>
</evidence>
<gene>
    <name evidence="2" type="ORF">CGL56_01425</name>
</gene>
<protein>
    <recommendedName>
        <fullName evidence="1">DUF3857 domain-containing protein</fullName>
    </recommendedName>
</protein>
<organism evidence="2 3">
    <name type="scientific">Neolewinella marina</name>
    <dbReference type="NCBI Taxonomy" id="438751"/>
    <lineage>
        <taxon>Bacteria</taxon>
        <taxon>Pseudomonadati</taxon>
        <taxon>Bacteroidota</taxon>
        <taxon>Saprospiria</taxon>
        <taxon>Saprospirales</taxon>
        <taxon>Lewinellaceae</taxon>
        <taxon>Neolewinella</taxon>
    </lineage>
</organism>
<keyword evidence="3" id="KW-1185">Reference proteome</keyword>
<dbReference type="OrthoDB" id="8595007at2"/>
<evidence type="ECO:0000259" key="1">
    <source>
        <dbReference type="Pfam" id="PF12969"/>
    </source>
</evidence>
<sequence length="638" mass="72694">MICLPLMVLLIVWAGTQVRGQAEMPAALALPDSLRENANSVVLSYDLDYHVTSLRTATIRERRTITLLNGKHDRENVVAAYYDGESKITTFDVLATDLFGGEIFRARKSDITDERITAEGSFVDDRWVRYTKVPCTKYPCTITTEVERKVTDFAAMAFPHWNPVHRDQSLVTATFTARVPAEIPLLYTGYLVPEPQTTGEGQDRVYRWKLQNIPAQPSEALSPQPTETLPFVRVSLGDFEIDGYRGSFGDWERFGSFIGTIMAGRDELPARLSAEVHAEVEGATSDREKIDRLYRFMQDRCRYVSVQLGIGGWQPFSAAYVEENRYGDCKALSNYMGAMLKEVGIASYPVLIHSSEVPYYAIREDFATSAFNHMVLYVPSEDMYLECTSKHAPTGYLSESTLDRGVLWITPEGGVMARTPALVPAEHGHLRSVTQVLKEDNNVDFVLNATYFGAEQELFRGLAAYFGSPQDRLDWLHKNSFLPDVSGSDFQYTVAGEAPEVSMSYTTRLNNRLRKMGSRRFLMLNPQPYNWIPEVQEERSLPVDFRTTRFLVDTVRVNYEENLEIESGLIREPLVFEHQVGKYRAEMRRTEEGLLWIRTLLLRPVRLPAEDYGSFRQFFVDVAKAESLQLVLRERRTK</sequence>
<name>A0A2G0CII7_9BACT</name>
<feature type="domain" description="DUF3857" evidence="1">
    <location>
        <begin position="57"/>
        <end position="215"/>
    </location>
</feature>
<dbReference type="EMBL" id="PDLO01000001">
    <property type="protein sequence ID" value="PHK99737.1"/>
    <property type="molecule type" value="Genomic_DNA"/>
</dbReference>
<dbReference type="Gene3D" id="2.60.120.1130">
    <property type="match status" value="1"/>
</dbReference>
<comment type="caution">
    <text evidence="2">The sequence shown here is derived from an EMBL/GenBank/DDBJ whole genome shotgun (WGS) entry which is preliminary data.</text>
</comment>
<reference evidence="2 3" key="1">
    <citation type="submission" date="2017-10" db="EMBL/GenBank/DDBJ databases">
        <title>The draft genome sequence of Lewinella marina KCTC 32374.</title>
        <authorList>
            <person name="Wang K."/>
        </authorList>
    </citation>
    <scope>NUCLEOTIDE SEQUENCE [LARGE SCALE GENOMIC DNA]</scope>
    <source>
        <strain evidence="2 3">MKG-38</strain>
    </source>
</reference>
<dbReference type="Proteomes" id="UP000226437">
    <property type="component" value="Unassembled WGS sequence"/>
</dbReference>
<dbReference type="SUPFAM" id="SSF54001">
    <property type="entry name" value="Cysteine proteinases"/>
    <property type="match status" value="1"/>
</dbReference>
<accession>A0A2G0CII7</accession>
<dbReference type="Gene3D" id="3.10.620.30">
    <property type="match status" value="1"/>
</dbReference>
<dbReference type="InterPro" id="IPR024618">
    <property type="entry name" value="DUF3857"/>
</dbReference>
<proteinExistence type="predicted"/>
<dbReference type="AlphaFoldDB" id="A0A2G0CII7"/>
<dbReference type="Gene3D" id="2.60.40.3140">
    <property type="match status" value="1"/>
</dbReference>